<dbReference type="PANTHER" id="PTHR48125:SF12">
    <property type="entry name" value="AT HOOK TRANSCRIPTION FACTOR FAMILY-RELATED"/>
    <property type="match status" value="1"/>
</dbReference>
<feature type="compositionally biased region" description="Polar residues" evidence="2">
    <location>
        <begin position="1"/>
        <end position="19"/>
    </location>
</feature>
<dbReference type="PANTHER" id="PTHR48125">
    <property type="entry name" value="LP07818P1"/>
    <property type="match status" value="1"/>
</dbReference>
<evidence type="ECO:0008006" key="5">
    <source>
        <dbReference type="Google" id="ProtNLM"/>
    </source>
</evidence>
<gene>
    <name evidence="3" type="ORF">Vbra_7636</name>
</gene>
<dbReference type="InParanoid" id="A0A0G4EIY0"/>
<feature type="compositionally biased region" description="Low complexity" evidence="2">
    <location>
        <begin position="354"/>
        <end position="382"/>
    </location>
</feature>
<feature type="coiled-coil region" evidence="1">
    <location>
        <begin position="205"/>
        <end position="239"/>
    </location>
</feature>
<dbReference type="Proteomes" id="UP000041254">
    <property type="component" value="Unassembled WGS sequence"/>
</dbReference>
<proteinExistence type="predicted"/>
<dbReference type="AlphaFoldDB" id="A0A0G4EIY0"/>
<accession>A0A0G4EIY0</accession>
<evidence type="ECO:0000256" key="2">
    <source>
        <dbReference type="SAM" id="MobiDB-lite"/>
    </source>
</evidence>
<evidence type="ECO:0000313" key="3">
    <source>
        <dbReference type="EMBL" id="CEL96656.1"/>
    </source>
</evidence>
<feature type="region of interest" description="Disordered" evidence="2">
    <location>
        <begin position="1"/>
        <end position="21"/>
    </location>
</feature>
<reference evidence="3 4" key="1">
    <citation type="submission" date="2014-11" db="EMBL/GenBank/DDBJ databases">
        <authorList>
            <person name="Zhu J."/>
            <person name="Qi W."/>
            <person name="Song R."/>
        </authorList>
    </citation>
    <scope>NUCLEOTIDE SEQUENCE [LARGE SCALE GENOMIC DNA]</scope>
</reference>
<evidence type="ECO:0000313" key="4">
    <source>
        <dbReference type="Proteomes" id="UP000041254"/>
    </source>
</evidence>
<dbReference type="VEuPathDB" id="CryptoDB:Vbra_7636"/>
<dbReference type="EMBL" id="CDMY01000243">
    <property type="protein sequence ID" value="CEL96656.1"/>
    <property type="molecule type" value="Genomic_DNA"/>
</dbReference>
<evidence type="ECO:0000256" key="1">
    <source>
        <dbReference type="SAM" id="Coils"/>
    </source>
</evidence>
<feature type="region of interest" description="Disordered" evidence="2">
    <location>
        <begin position="334"/>
        <end position="390"/>
    </location>
</feature>
<name>A0A0G4EIY0_VITBC</name>
<feature type="compositionally biased region" description="Pro residues" evidence="2">
    <location>
        <begin position="334"/>
        <end position="348"/>
    </location>
</feature>
<keyword evidence="1" id="KW-0175">Coiled coil</keyword>
<protein>
    <recommendedName>
        <fullName evidence="5">GAR domain-containing protein</fullName>
    </recommendedName>
</protein>
<organism evidence="3 4">
    <name type="scientific">Vitrella brassicaformis (strain CCMP3155)</name>
    <dbReference type="NCBI Taxonomy" id="1169540"/>
    <lineage>
        <taxon>Eukaryota</taxon>
        <taxon>Sar</taxon>
        <taxon>Alveolata</taxon>
        <taxon>Colpodellida</taxon>
        <taxon>Vitrellaceae</taxon>
        <taxon>Vitrella</taxon>
    </lineage>
</organism>
<sequence>MATAQVSGVNPLMESQNQPGCLGSRCSPCGARKAAPVQQVHAVPLYPEMNQMTVQTRTYAAPATARPAMEMAPSMPAMSPLPPMQTQAPTTANISSPNLSVIPNAYATPRVVGGTTMVSAPPPATVVSKDVAALDTAVPVPQQQVREVVGAKAAPPAPPAPAMVGQQQPPPPPVMHMMMMQLPPSQRRPDMMNFMMQYAQTKTEVQTCMQLINKLSQELEMLKKSNADLQRQIDEHERELHPERFESRPAARGGGAGGVLSGVQGGDASDPIDVYLNDFVNNHPDINLKISKVDPPMYLLNGQEAFITEKDGVVVIRDGVEWKSFIDFIAEATAPPPAETEEAPPAPKPKAKTKVAAAKPGAKTKAAAGAGAKAKPKAGAAKAKPKAKAK</sequence>
<keyword evidence="4" id="KW-1185">Reference proteome</keyword>